<dbReference type="AlphaFoldDB" id="A0A2T1J2R5"/>
<evidence type="ECO:0000313" key="8">
    <source>
        <dbReference type="Proteomes" id="UP000314285"/>
    </source>
</evidence>
<reference evidence="5 7" key="1">
    <citation type="journal article" date="2018" name="Nat. Biotechnol.">
        <title>A standardized bacterial taxonomy based on genome phylogeny substantially revises the tree of life.</title>
        <authorList>
            <person name="Parks D.H."/>
            <person name="Chuvochina M."/>
            <person name="Waite D.W."/>
            <person name="Rinke C."/>
            <person name="Skarshewski A."/>
            <person name="Chaumeil P.A."/>
            <person name="Hugenholtz P."/>
        </authorList>
    </citation>
    <scope>NUCLEOTIDE SEQUENCE [LARGE SCALE GENOMIC DNA]</scope>
    <source>
        <strain evidence="5">UBA10045</strain>
    </source>
</reference>
<evidence type="ECO:0000259" key="3">
    <source>
        <dbReference type="Pfam" id="PF10620"/>
    </source>
</evidence>
<evidence type="ECO:0000313" key="6">
    <source>
        <dbReference type="EMBL" id="TNX92525.1"/>
    </source>
</evidence>
<accession>A0A2T1J2R5</accession>
<dbReference type="NCBIfam" id="TIGR03135">
    <property type="entry name" value="malonate_mdcG"/>
    <property type="match status" value="1"/>
</dbReference>
<evidence type="ECO:0000313" key="7">
    <source>
        <dbReference type="Proteomes" id="UP000262257"/>
    </source>
</evidence>
<gene>
    <name evidence="5" type="ORF">DIC32_05510</name>
    <name evidence="6" type="ORF">FHY67_07140</name>
</gene>
<dbReference type="RefSeq" id="WP_005026464.1">
    <property type="nucleotide sequence ID" value="NZ_CP027365.1"/>
</dbReference>
<dbReference type="InterPro" id="IPR049180">
    <property type="entry name" value="MdcG_C"/>
</dbReference>
<feature type="domain" description="Phosphoribosyl-dephospho-CoA transferase MdcG C-terminal" evidence="3">
    <location>
        <begin position="90"/>
        <end position="195"/>
    </location>
</feature>
<organism evidence="5 7">
    <name type="scientific">Acinetobacter radioresistens</name>
    <dbReference type="NCBI Taxonomy" id="40216"/>
    <lineage>
        <taxon>Bacteria</taxon>
        <taxon>Pseudomonadati</taxon>
        <taxon>Pseudomonadota</taxon>
        <taxon>Gammaproteobacteria</taxon>
        <taxon>Moraxellales</taxon>
        <taxon>Moraxellaceae</taxon>
        <taxon>Acinetobacter</taxon>
    </lineage>
</organism>
<proteinExistence type="predicted"/>
<evidence type="ECO:0000256" key="1">
    <source>
        <dbReference type="ARBA" id="ARBA00022679"/>
    </source>
</evidence>
<name>A0A2T1J2R5_ACIRA</name>
<sequence>MNTQLQPHDLLWGMTPAMLPQNAPEWVAHELSREVPVVIRRASTRPAVIAVGIRGKCRSLRYATEMPVQAITQHIKPEALVKTDLAGFPHLQQSLELVGQVMESIGLPWGYTGSTGFELATGLRTVTEQSDIDLLIRAECLMEKEQARTILQQLDALKLKIDVQLQTPSGGIALREWAQAAGSILLKCQNVAVLVLNPWNLEGA</sequence>
<dbReference type="STRING" id="40216.GCA_001917365_02167"/>
<dbReference type="Proteomes" id="UP000262257">
    <property type="component" value="Unassembled WGS sequence"/>
</dbReference>
<comment type="caution">
    <text evidence="5">The sequence shown here is derived from an EMBL/GenBank/DDBJ whole genome shotgun (WGS) entry which is preliminary data.</text>
</comment>
<dbReference type="InterPro" id="IPR048903">
    <property type="entry name" value="MdcG_N"/>
</dbReference>
<protein>
    <submittedName>
        <fullName evidence="5">Malonate decarboxylase holo-ACP synthase</fullName>
    </submittedName>
</protein>
<dbReference type="InterPro" id="IPR017557">
    <property type="entry name" value="Holo-ACP_synthase"/>
</dbReference>
<evidence type="ECO:0000259" key="4">
    <source>
        <dbReference type="Pfam" id="PF20866"/>
    </source>
</evidence>
<dbReference type="Pfam" id="PF20866">
    <property type="entry name" value="MdcG_N"/>
    <property type="match status" value="1"/>
</dbReference>
<evidence type="ECO:0000313" key="5">
    <source>
        <dbReference type="EMBL" id="HCM31111.1"/>
    </source>
</evidence>
<keyword evidence="1" id="KW-0808">Transferase</keyword>
<dbReference type="NCBIfam" id="NF002332">
    <property type="entry name" value="PRK01293.1"/>
    <property type="match status" value="1"/>
</dbReference>
<feature type="domain" description="Phosphoribosyl-dephospho-CoA transferase MdcG N-terminal" evidence="4">
    <location>
        <begin position="6"/>
        <end position="77"/>
    </location>
</feature>
<keyword evidence="2" id="KW-0548">Nucleotidyltransferase</keyword>
<dbReference type="Proteomes" id="UP000314285">
    <property type="component" value="Unassembled WGS sequence"/>
</dbReference>
<evidence type="ECO:0000256" key="2">
    <source>
        <dbReference type="ARBA" id="ARBA00022695"/>
    </source>
</evidence>
<dbReference type="GO" id="GO:0016779">
    <property type="term" value="F:nucleotidyltransferase activity"/>
    <property type="evidence" value="ECO:0007669"/>
    <property type="project" value="UniProtKB-KW"/>
</dbReference>
<reference evidence="6 8" key="2">
    <citation type="submission" date="2019-06" db="EMBL/GenBank/DDBJ databases">
        <title>Genome of Acinetobacter radioresistens APH1, a phenol degrading strain.</title>
        <authorList>
            <person name="Liu Y."/>
        </authorList>
    </citation>
    <scope>NUCLEOTIDE SEQUENCE [LARGE SCALE GENOMIC DNA]</scope>
    <source>
        <strain evidence="6 8">APH1</strain>
    </source>
</reference>
<dbReference type="Pfam" id="PF10620">
    <property type="entry name" value="MdcG"/>
    <property type="match status" value="1"/>
</dbReference>
<dbReference type="EMBL" id="DPXL01000072">
    <property type="protein sequence ID" value="HCM31111.1"/>
    <property type="molecule type" value="Genomic_DNA"/>
</dbReference>
<dbReference type="EMBL" id="VFBM01000004">
    <property type="protein sequence ID" value="TNX92525.1"/>
    <property type="molecule type" value="Genomic_DNA"/>
</dbReference>